<dbReference type="AlphaFoldDB" id="A0A183WGF9"/>
<sequence>MLSTKHCINPLPELDQSISCPSTTLYEKHLEKYAVDDGDNSLIHELSVELISLISLNDEHLLQEIPSSVLIEAASHSP</sequence>
<dbReference type="WBParaSite" id="TREG1_115930.1">
    <property type="protein sequence ID" value="TREG1_115930.1"/>
    <property type="gene ID" value="TREG1_115930"/>
</dbReference>
<reference evidence="2" key="2">
    <citation type="submission" date="2023-11" db="UniProtKB">
        <authorList>
            <consortium name="WormBaseParasite"/>
        </authorList>
    </citation>
    <scope>IDENTIFICATION</scope>
</reference>
<protein>
    <submittedName>
        <fullName evidence="2">Uncharacterized protein</fullName>
    </submittedName>
</protein>
<dbReference type="Proteomes" id="UP000050795">
    <property type="component" value="Unassembled WGS sequence"/>
</dbReference>
<keyword evidence="1" id="KW-1185">Reference proteome</keyword>
<accession>A0A183WGF9</accession>
<name>A0A183WGF9_TRIRE</name>
<evidence type="ECO:0000313" key="2">
    <source>
        <dbReference type="WBParaSite" id="TREG1_115930.1"/>
    </source>
</evidence>
<evidence type="ECO:0000313" key="1">
    <source>
        <dbReference type="Proteomes" id="UP000050795"/>
    </source>
</evidence>
<proteinExistence type="predicted"/>
<organism evidence="1 2">
    <name type="scientific">Trichobilharzia regenti</name>
    <name type="common">Nasal bird schistosome</name>
    <dbReference type="NCBI Taxonomy" id="157069"/>
    <lineage>
        <taxon>Eukaryota</taxon>
        <taxon>Metazoa</taxon>
        <taxon>Spiralia</taxon>
        <taxon>Lophotrochozoa</taxon>
        <taxon>Platyhelminthes</taxon>
        <taxon>Trematoda</taxon>
        <taxon>Digenea</taxon>
        <taxon>Strigeidida</taxon>
        <taxon>Schistosomatoidea</taxon>
        <taxon>Schistosomatidae</taxon>
        <taxon>Trichobilharzia</taxon>
    </lineage>
</organism>
<reference evidence="1" key="1">
    <citation type="submission" date="2022-06" db="EMBL/GenBank/DDBJ databases">
        <authorList>
            <person name="Berger JAMES D."/>
            <person name="Berger JAMES D."/>
        </authorList>
    </citation>
    <scope>NUCLEOTIDE SEQUENCE [LARGE SCALE GENOMIC DNA]</scope>
</reference>